<feature type="compositionally biased region" description="Gly residues" evidence="8">
    <location>
        <begin position="639"/>
        <end position="648"/>
    </location>
</feature>
<keyword evidence="5" id="KW-0106">Calcium</keyword>
<dbReference type="AlphaFoldDB" id="A0AAD9IPE2"/>
<keyword evidence="3 7" id="KW-0547">Nucleotide-binding</keyword>
<dbReference type="InterPro" id="IPR017441">
    <property type="entry name" value="Protein_kinase_ATP_BS"/>
</dbReference>
<keyword evidence="1" id="KW-0723">Serine/threonine-protein kinase</keyword>
<dbReference type="InterPro" id="IPR002048">
    <property type="entry name" value="EF_hand_dom"/>
</dbReference>
<dbReference type="CDD" id="cd00051">
    <property type="entry name" value="EFh"/>
    <property type="match status" value="1"/>
</dbReference>
<dbReference type="PROSITE" id="PS50222">
    <property type="entry name" value="EF_HAND_2"/>
    <property type="match status" value="4"/>
</dbReference>
<dbReference type="Gene3D" id="1.10.238.10">
    <property type="entry name" value="EF-hand"/>
    <property type="match status" value="3"/>
</dbReference>
<evidence type="ECO:0000256" key="5">
    <source>
        <dbReference type="ARBA" id="ARBA00022837"/>
    </source>
</evidence>
<keyword evidence="4" id="KW-0418">Kinase</keyword>
<dbReference type="Pfam" id="PF13202">
    <property type="entry name" value="EF-hand_5"/>
    <property type="match status" value="1"/>
</dbReference>
<feature type="binding site" evidence="7">
    <location>
        <position position="73"/>
    </location>
    <ligand>
        <name>ATP</name>
        <dbReference type="ChEBI" id="CHEBI:30616"/>
    </ligand>
</feature>
<dbReference type="SUPFAM" id="SSF56112">
    <property type="entry name" value="Protein kinase-like (PK-like)"/>
    <property type="match status" value="1"/>
</dbReference>
<feature type="region of interest" description="Disordered" evidence="8">
    <location>
        <begin position="731"/>
        <end position="878"/>
    </location>
</feature>
<feature type="domain" description="EF-hand" evidence="10">
    <location>
        <begin position="324"/>
        <end position="359"/>
    </location>
</feature>
<feature type="domain" description="Protein kinase" evidence="9">
    <location>
        <begin position="44"/>
        <end position="281"/>
    </location>
</feature>
<feature type="domain" description="EF-hand" evidence="10">
    <location>
        <begin position="496"/>
        <end position="531"/>
    </location>
</feature>
<dbReference type="InterPro" id="IPR011009">
    <property type="entry name" value="Kinase-like_dom_sf"/>
</dbReference>
<dbReference type="SUPFAM" id="SSF47473">
    <property type="entry name" value="EF-hand"/>
    <property type="match status" value="2"/>
</dbReference>
<sequence>MESLPVPKLKPVRARPKSTQAVAVPSPVPLGGKPWMHGDPHERYRFLRVLGTGHFGAVYLCSHLSTGELVAIKALDKQHPEFERHTALEEVRVLAAIQDHPNVVTLYEVWEDGSYIFLVQEACLGGELFDLVVRDRAFSEQDAARTVWAVLGVTRHAHARGILLRDLKPENWLLKRREPDLHPENLRAVDFGLSVLRGSYSWAADLWSVGVMAYVLLSGFPPFWGSSDPVIYQRILHDEVDFDYEPWHAVSGAAKDFIRRLLDKDPATRLSLDAALAHPWIADDAAPSSAPLLPEVLDRMREFAGATRLRKLLLTVAARHLSETAIGQLREVFDELDADGDGLISVADLTGYLARAGVDLEKEGVECQLAQLRRAWDDRISVDEFVAAAVDQRKVLSAKTVSAIFAELDRDADGLLAVEELCFVLEECHIDVPPEALRRLMRGEGALDKRGMPGSATAAAAPVHIESYLRDVQRFAAASAFKKLAMLVIARQLGEAEVAAVRRLFQELDPCGSGRVTAEQIARALDGRMGEEQLRAITDVLDLKRAEGRIDFDEFLAAALEEQHLVTETKMRAAFDYFDRDRLGVITAGELAEVLEEVGIEDADVGELLQSGLRASGSMSHLAGLAGGDAGRSGSSGSRSGGGAGGEGGNDEDDLSVAPREVTLTYQDFRRILLNQPPNALTTPRHPDHGDGLTSPLGTATDGSSPRGAAPIVELASMIDDAWTPQLQRTEDLQCSPRHASFPDAGTSISLKPRAPLSPPLSPSGGSFGGFAPGPGVRYRDTAPRPILSPQRSPSDGEPVISLAPRSPGVSADEGSAGRRGGPTVLQSLLQKLVRRSSGLMRRSSSRSRSRGRTADVNRQSTLSSASDGSTAAWLGGD</sequence>
<dbReference type="Pfam" id="PF13833">
    <property type="entry name" value="EF-hand_8"/>
    <property type="match status" value="2"/>
</dbReference>
<dbReference type="GO" id="GO:0005524">
    <property type="term" value="F:ATP binding"/>
    <property type="evidence" value="ECO:0007669"/>
    <property type="project" value="UniProtKB-UniRule"/>
</dbReference>
<dbReference type="InterPro" id="IPR011992">
    <property type="entry name" value="EF-hand-dom_pair"/>
</dbReference>
<organism evidence="11 12">
    <name type="scientific">Prototheca wickerhamii</name>
    <dbReference type="NCBI Taxonomy" id="3111"/>
    <lineage>
        <taxon>Eukaryota</taxon>
        <taxon>Viridiplantae</taxon>
        <taxon>Chlorophyta</taxon>
        <taxon>core chlorophytes</taxon>
        <taxon>Trebouxiophyceae</taxon>
        <taxon>Chlorellales</taxon>
        <taxon>Chlorellaceae</taxon>
        <taxon>Prototheca</taxon>
    </lineage>
</organism>
<dbReference type="PROSITE" id="PS00107">
    <property type="entry name" value="PROTEIN_KINASE_ATP"/>
    <property type="match status" value="1"/>
</dbReference>
<gene>
    <name evidence="11" type="ORF">QBZ16_002478</name>
</gene>
<dbReference type="GO" id="GO:0004674">
    <property type="term" value="F:protein serine/threonine kinase activity"/>
    <property type="evidence" value="ECO:0007669"/>
    <property type="project" value="UniProtKB-KW"/>
</dbReference>
<feature type="region of interest" description="Disordered" evidence="8">
    <location>
        <begin position="624"/>
        <end position="657"/>
    </location>
</feature>
<dbReference type="Gene3D" id="1.10.510.10">
    <property type="entry name" value="Transferase(Phosphotransferase) domain 1"/>
    <property type="match status" value="1"/>
</dbReference>
<dbReference type="Pfam" id="PF00069">
    <property type="entry name" value="Pkinase"/>
    <property type="match status" value="2"/>
</dbReference>
<evidence type="ECO:0000259" key="10">
    <source>
        <dbReference type="PROSITE" id="PS50222"/>
    </source>
</evidence>
<dbReference type="InterPro" id="IPR018247">
    <property type="entry name" value="EF_Hand_1_Ca_BS"/>
</dbReference>
<accession>A0AAD9IPE2</accession>
<evidence type="ECO:0000256" key="3">
    <source>
        <dbReference type="ARBA" id="ARBA00022741"/>
    </source>
</evidence>
<reference evidence="11" key="1">
    <citation type="submission" date="2021-01" db="EMBL/GenBank/DDBJ databases">
        <authorList>
            <person name="Eckstrom K.M.E."/>
        </authorList>
    </citation>
    <scope>NUCLEOTIDE SEQUENCE</scope>
    <source>
        <strain evidence="11">UVCC 0001</strain>
    </source>
</reference>
<evidence type="ECO:0000256" key="7">
    <source>
        <dbReference type="PROSITE-ProRule" id="PRU10141"/>
    </source>
</evidence>
<name>A0AAD9IPE2_PROWI</name>
<dbReference type="PROSITE" id="PS00018">
    <property type="entry name" value="EF_HAND_1"/>
    <property type="match status" value="2"/>
</dbReference>
<dbReference type="InterPro" id="IPR050205">
    <property type="entry name" value="CDPK_Ser/Thr_kinases"/>
</dbReference>
<dbReference type="Proteomes" id="UP001255856">
    <property type="component" value="Unassembled WGS sequence"/>
</dbReference>
<proteinExistence type="predicted"/>
<protein>
    <submittedName>
        <fullName evidence="11">Uncharacterized protein</fullName>
    </submittedName>
</protein>
<feature type="domain" description="EF-hand" evidence="10">
    <location>
        <begin position="566"/>
        <end position="601"/>
    </location>
</feature>
<comment type="caution">
    <text evidence="11">The sequence shown here is derived from an EMBL/GenBank/DDBJ whole genome shotgun (WGS) entry which is preliminary data.</text>
</comment>
<evidence type="ECO:0000313" key="12">
    <source>
        <dbReference type="Proteomes" id="UP001255856"/>
    </source>
</evidence>
<dbReference type="Gene3D" id="3.30.200.20">
    <property type="entry name" value="Phosphorylase Kinase, domain 1"/>
    <property type="match status" value="1"/>
</dbReference>
<evidence type="ECO:0000256" key="1">
    <source>
        <dbReference type="ARBA" id="ARBA00022527"/>
    </source>
</evidence>
<evidence type="ECO:0000256" key="8">
    <source>
        <dbReference type="SAM" id="MobiDB-lite"/>
    </source>
</evidence>
<keyword evidence="12" id="KW-1185">Reference proteome</keyword>
<keyword evidence="6 7" id="KW-0067">ATP-binding</keyword>
<dbReference type="PANTHER" id="PTHR24349">
    <property type="entry name" value="SERINE/THREONINE-PROTEIN KINASE"/>
    <property type="match status" value="1"/>
</dbReference>
<feature type="domain" description="EF-hand" evidence="10">
    <location>
        <begin position="396"/>
        <end position="431"/>
    </location>
</feature>
<dbReference type="GO" id="GO:0005509">
    <property type="term" value="F:calcium ion binding"/>
    <property type="evidence" value="ECO:0007669"/>
    <property type="project" value="InterPro"/>
</dbReference>
<evidence type="ECO:0000256" key="2">
    <source>
        <dbReference type="ARBA" id="ARBA00022679"/>
    </source>
</evidence>
<feature type="region of interest" description="Disordered" evidence="8">
    <location>
        <begin position="1"/>
        <end position="20"/>
    </location>
</feature>
<feature type="compositionally biased region" description="Polar residues" evidence="8">
    <location>
        <begin position="857"/>
        <end position="870"/>
    </location>
</feature>
<dbReference type="SMART" id="SM00054">
    <property type="entry name" value="EFh"/>
    <property type="match status" value="4"/>
</dbReference>
<evidence type="ECO:0000313" key="11">
    <source>
        <dbReference type="EMBL" id="KAK2080082.1"/>
    </source>
</evidence>
<dbReference type="InterPro" id="IPR000719">
    <property type="entry name" value="Prot_kinase_dom"/>
</dbReference>
<dbReference type="SMART" id="SM00220">
    <property type="entry name" value="S_TKc"/>
    <property type="match status" value="1"/>
</dbReference>
<dbReference type="EMBL" id="JASFZW010000002">
    <property type="protein sequence ID" value="KAK2080082.1"/>
    <property type="molecule type" value="Genomic_DNA"/>
</dbReference>
<evidence type="ECO:0000259" key="9">
    <source>
        <dbReference type="PROSITE" id="PS50011"/>
    </source>
</evidence>
<keyword evidence="2" id="KW-0808">Transferase</keyword>
<evidence type="ECO:0000256" key="6">
    <source>
        <dbReference type="ARBA" id="ARBA00022840"/>
    </source>
</evidence>
<evidence type="ECO:0000256" key="4">
    <source>
        <dbReference type="ARBA" id="ARBA00022777"/>
    </source>
</evidence>
<dbReference type="PROSITE" id="PS50011">
    <property type="entry name" value="PROTEIN_KINASE_DOM"/>
    <property type="match status" value="1"/>
</dbReference>
<feature type="region of interest" description="Disordered" evidence="8">
    <location>
        <begin position="677"/>
        <end position="708"/>
    </location>
</feature>